<dbReference type="AlphaFoldDB" id="A0A5K7S448"/>
<sequence length="43" mass="4990">MMLHINTSVVHQKSELIKKQIGNKTNIQRYIERVIQGSNDLPN</sequence>
<evidence type="ECO:0000313" key="1">
    <source>
        <dbReference type="EMBL" id="BBE16124.1"/>
    </source>
</evidence>
<gene>
    <name evidence="1" type="ORF">AQPE_0261</name>
</gene>
<proteinExistence type="predicted"/>
<protein>
    <submittedName>
        <fullName evidence="1">Uncharacterized protein</fullName>
    </submittedName>
</protein>
<reference evidence="1" key="1">
    <citation type="journal article" date="2020" name="Int. J. Syst. Evol. Microbiol.">
        <title>Aquipluma nitroreducens gen. nov. sp. nov., a novel facultatively anaerobic bacterium isolated from a freshwater lake.</title>
        <authorList>
            <person name="Watanabe M."/>
            <person name="Kojima H."/>
            <person name="Fukui M."/>
        </authorList>
    </citation>
    <scope>NUCLEOTIDE SEQUENCE</scope>
    <source>
        <strain evidence="1">MeG22</strain>
    </source>
</reference>
<keyword evidence="2" id="KW-1185">Reference proteome</keyword>
<accession>A0A5K7S448</accession>
<dbReference type="EMBL" id="AP018694">
    <property type="protein sequence ID" value="BBE16124.1"/>
    <property type="molecule type" value="Genomic_DNA"/>
</dbReference>
<dbReference type="Proteomes" id="UP001193389">
    <property type="component" value="Chromosome"/>
</dbReference>
<dbReference type="KEGG" id="anf:AQPE_0261"/>
<name>A0A5K7S448_9BACT</name>
<organism evidence="1 2">
    <name type="scientific">Aquipluma nitroreducens</name>
    <dbReference type="NCBI Taxonomy" id="2010828"/>
    <lineage>
        <taxon>Bacteria</taxon>
        <taxon>Pseudomonadati</taxon>
        <taxon>Bacteroidota</taxon>
        <taxon>Bacteroidia</taxon>
        <taxon>Marinilabiliales</taxon>
        <taxon>Prolixibacteraceae</taxon>
        <taxon>Aquipluma</taxon>
    </lineage>
</organism>
<evidence type="ECO:0000313" key="2">
    <source>
        <dbReference type="Proteomes" id="UP001193389"/>
    </source>
</evidence>